<evidence type="ECO:0000313" key="3">
    <source>
        <dbReference type="Proteomes" id="UP000053820"/>
    </source>
</evidence>
<evidence type="ECO:0000313" key="2">
    <source>
        <dbReference type="EMBL" id="KIJ60851.1"/>
    </source>
</evidence>
<protein>
    <submittedName>
        <fullName evidence="2">Uncharacterized protein</fullName>
    </submittedName>
</protein>
<dbReference type="OrthoDB" id="2637653at2759"/>
<feature type="transmembrane region" description="Helical" evidence="1">
    <location>
        <begin position="17"/>
        <end position="36"/>
    </location>
</feature>
<keyword evidence="1" id="KW-0472">Membrane</keyword>
<name>A0A0C9WB19_9AGAM</name>
<accession>A0A0C9WB19</accession>
<feature type="transmembrane region" description="Helical" evidence="1">
    <location>
        <begin position="57"/>
        <end position="79"/>
    </location>
</feature>
<dbReference type="HOGENOM" id="CLU_1817080_0_0_1"/>
<keyword evidence="3" id="KW-1185">Reference proteome</keyword>
<dbReference type="Proteomes" id="UP000053820">
    <property type="component" value="Unassembled WGS sequence"/>
</dbReference>
<reference evidence="2 3" key="1">
    <citation type="submission" date="2014-04" db="EMBL/GenBank/DDBJ databases">
        <title>Evolutionary Origins and Diversification of the Mycorrhizal Mutualists.</title>
        <authorList>
            <consortium name="DOE Joint Genome Institute"/>
            <consortium name="Mycorrhizal Genomics Consortium"/>
            <person name="Kohler A."/>
            <person name="Kuo A."/>
            <person name="Nagy L.G."/>
            <person name="Floudas D."/>
            <person name="Copeland A."/>
            <person name="Barry K.W."/>
            <person name="Cichocki N."/>
            <person name="Veneault-Fourrey C."/>
            <person name="LaButti K."/>
            <person name="Lindquist E.A."/>
            <person name="Lipzen A."/>
            <person name="Lundell T."/>
            <person name="Morin E."/>
            <person name="Murat C."/>
            <person name="Riley R."/>
            <person name="Ohm R."/>
            <person name="Sun H."/>
            <person name="Tunlid A."/>
            <person name="Henrissat B."/>
            <person name="Grigoriev I.V."/>
            <person name="Hibbett D.S."/>
            <person name="Martin F."/>
        </authorList>
    </citation>
    <scope>NUCLEOTIDE SEQUENCE [LARGE SCALE GENOMIC DNA]</scope>
    <source>
        <strain evidence="2 3">MD-312</strain>
    </source>
</reference>
<sequence length="169" mass="18880">MSSQSMAEPDAAVTRKLAISACLSLMVMLVDYGWLLRDELKIIWPKLWSSRYAKVYVFSRYLGTASQIFNVFFSLRMLAGVSAAPSTCKMWYNYQAIVVQVLLATVEGTLMHRIYALFLGNKWILSFLILFGIGQIASMAVSARVALPSIRYTETCLVVATHPGSIYFG</sequence>
<gene>
    <name evidence="2" type="ORF">HYDPIDRAFT_31898</name>
</gene>
<dbReference type="EMBL" id="KN839868">
    <property type="protein sequence ID" value="KIJ60851.1"/>
    <property type="molecule type" value="Genomic_DNA"/>
</dbReference>
<keyword evidence="1" id="KW-1133">Transmembrane helix</keyword>
<keyword evidence="1" id="KW-0812">Transmembrane</keyword>
<feature type="transmembrane region" description="Helical" evidence="1">
    <location>
        <begin position="91"/>
        <end position="111"/>
    </location>
</feature>
<feature type="transmembrane region" description="Helical" evidence="1">
    <location>
        <begin position="123"/>
        <end position="147"/>
    </location>
</feature>
<dbReference type="AlphaFoldDB" id="A0A0C9WB19"/>
<organism evidence="2 3">
    <name type="scientific">Hydnomerulius pinastri MD-312</name>
    <dbReference type="NCBI Taxonomy" id="994086"/>
    <lineage>
        <taxon>Eukaryota</taxon>
        <taxon>Fungi</taxon>
        <taxon>Dikarya</taxon>
        <taxon>Basidiomycota</taxon>
        <taxon>Agaricomycotina</taxon>
        <taxon>Agaricomycetes</taxon>
        <taxon>Agaricomycetidae</taxon>
        <taxon>Boletales</taxon>
        <taxon>Boletales incertae sedis</taxon>
        <taxon>Leucogyrophana</taxon>
    </lineage>
</organism>
<evidence type="ECO:0000256" key="1">
    <source>
        <dbReference type="SAM" id="Phobius"/>
    </source>
</evidence>
<proteinExistence type="predicted"/>